<reference evidence="1 2" key="1">
    <citation type="submission" date="2020-04" db="EMBL/GenBank/DDBJ databases">
        <title>Zoogloea sp. G-4-1-14 isolated from soil.</title>
        <authorList>
            <person name="Dahal R.H."/>
        </authorList>
    </citation>
    <scope>NUCLEOTIDE SEQUENCE [LARGE SCALE GENOMIC DNA]</scope>
    <source>
        <strain evidence="1 2">G-4-1-14</strain>
    </source>
</reference>
<protein>
    <submittedName>
        <fullName evidence="1">Uncharacterized protein</fullName>
    </submittedName>
</protein>
<name>A0A848GAF4_9RHOO</name>
<comment type="caution">
    <text evidence="1">The sequence shown here is derived from an EMBL/GenBank/DDBJ whole genome shotgun (WGS) entry which is preliminary data.</text>
</comment>
<dbReference type="Proteomes" id="UP000580043">
    <property type="component" value="Unassembled WGS sequence"/>
</dbReference>
<accession>A0A848GAF4</accession>
<keyword evidence="2" id="KW-1185">Reference proteome</keyword>
<dbReference type="RefSeq" id="WP_169146054.1">
    <property type="nucleotide sequence ID" value="NZ_JABBGA010000008.1"/>
</dbReference>
<gene>
    <name evidence="1" type="ORF">HHL15_12260</name>
</gene>
<proteinExistence type="predicted"/>
<evidence type="ECO:0000313" key="1">
    <source>
        <dbReference type="EMBL" id="NML26521.1"/>
    </source>
</evidence>
<dbReference type="EMBL" id="JABBGA010000008">
    <property type="protein sequence ID" value="NML26521.1"/>
    <property type="molecule type" value="Genomic_DNA"/>
</dbReference>
<evidence type="ECO:0000313" key="2">
    <source>
        <dbReference type="Proteomes" id="UP000580043"/>
    </source>
</evidence>
<dbReference type="AlphaFoldDB" id="A0A848GAF4"/>
<organism evidence="1 2">
    <name type="scientific">Zoogloea dura</name>
    <dbReference type="NCBI Taxonomy" id="2728840"/>
    <lineage>
        <taxon>Bacteria</taxon>
        <taxon>Pseudomonadati</taxon>
        <taxon>Pseudomonadota</taxon>
        <taxon>Betaproteobacteria</taxon>
        <taxon>Rhodocyclales</taxon>
        <taxon>Zoogloeaceae</taxon>
        <taxon>Zoogloea</taxon>
    </lineage>
</organism>
<sequence length="103" mass="11620">MESDSVIYGLLGRIHLLLRRVTNRITDVEYMRVNKDYAREVLQLALATGHPELAELCARLRTAMELDEAPPELEVAGPGLLDRLRAARPKATHPTERYVGSLR</sequence>